<reference evidence="1 2" key="1">
    <citation type="journal article" date="2018" name="IMA Fungus">
        <title>IMA Genome-F 9: Draft genome sequence of Annulohypoxylon stygium, Aspergillus mulundensis, Berkeleyomyces basicola (syn. Thielaviopsis basicola), Ceratocystis smalleyi, two Cercospora beticola strains, Coleophoma cylindrospora, Fusarium fracticaudum, Phialophora cf. hyalina, and Morchella septimelata.</title>
        <authorList>
            <person name="Wingfield B.D."/>
            <person name="Bills G.F."/>
            <person name="Dong Y."/>
            <person name="Huang W."/>
            <person name="Nel W.J."/>
            <person name="Swalarsk-Parry B.S."/>
            <person name="Vaghefi N."/>
            <person name="Wilken P.M."/>
            <person name="An Z."/>
            <person name="de Beer Z.W."/>
            <person name="De Vos L."/>
            <person name="Chen L."/>
            <person name="Duong T.A."/>
            <person name="Gao Y."/>
            <person name="Hammerbacher A."/>
            <person name="Kikkert J.R."/>
            <person name="Li Y."/>
            <person name="Li H."/>
            <person name="Li K."/>
            <person name="Li Q."/>
            <person name="Liu X."/>
            <person name="Ma X."/>
            <person name="Naidoo K."/>
            <person name="Pethybridge S.J."/>
            <person name="Sun J."/>
            <person name="Steenkamp E.T."/>
            <person name="van der Nest M.A."/>
            <person name="van Wyk S."/>
            <person name="Wingfield M.J."/>
            <person name="Xiong C."/>
            <person name="Yue Q."/>
            <person name="Zhang X."/>
        </authorList>
    </citation>
    <scope>NUCLEOTIDE SEQUENCE [LARGE SCALE GENOMIC DNA]</scope>
    <source>
        <strain evidence="1 2">BP6252</strain>
    </source>
</reference>
<comment type="caution">
    <text evidence="1">The sequence shown here is derived from an EMBL/GenBank/DDBJ whole genome shotgun (WGS) entry which is preliminary data.</text>
</comment>
<evidence type="ECO:0000313" key="1">
    <source>
        <dbReference type="EMBL" id="RDW62182.1"/>
    </source>
</evidence>
<gene>
    <name evidence="1" type="ORF">BP6252_11615</name>
</gene>
<accession>A0A3D8QK50</accession>
<dbReference type="EMBL" id="PDLM01000014">
    <property type="protein sequence ID" value="RDW62182.1"/>
    <property type="molecule type" value="Genomic_DNA"/>
</dbReference>
<dbReference type="AlphaFoldDB" id="A0A3D8QK50"/>
<name>A0A3D8QK50_9HELO</name>
<protein>
    <submittedName>
        <fullName evidence="1">Uncharacterized protein</fullName>
    </submittedName>
</protein>
<keyword evidence="2" id="KW-1185">Reference proteome</keyword>
<sequence length="170" mass="18874">MKLAQAGVEEPVGEDIGTNLPPHQSQDLQAQFNEKFFYINVSEAWEHSGLLCNTDNNEGYVEEPLGENLNADLLFCQGQDLQAQFNQELFHTGVSESWDHSGYLCNTGNIRGYVKEPSGGDLEADLALRQDQDLQVQFNEKLFCTRVTASWDSSGLLCSTNNIGGPTERL</sequence>
<proteinExistence type="predicted"/>
<dbReference type="OrthoDB" id="10329587at2759"/>
<dbReference type="Proteomes" id="UP000256645">
    <property type="component" value="Unassembled WGS sequence"/>
</dbReference>
<organism evidence="1 2">
    <name type="scientific">Coleophoma cylindrospora</name>
    <dbReference type="NCBI Taxonomy" id="1849047"/>
    <lineage>
        <taxon>Eukaryota</taxon>
        <taxon>Fungi</taxon>
        <taxon>Dikarya</taxon>
        <taxon>Ascomycota</taxon>
        <taxon>Pezizomycotina</taxon>
        <taxon>Leotiomycetes</taxon>
        <taxon>Helotiales</taxon>
        <taxon>Dermateaceae</taxon>
        <taxon>Coleophoma</taxon>
    </lineage>
</organism>
<evidence type="ECO:0000313" key="2">
    <source>
        <dbReference type="Proteomes" id="UP000256645"/>
    </source>
</evidence>